<name>A0A6A2XRG7_HIBSY</name>
<feature type="compositionally biased region" description="Low complexity" evidence="2">
    <location>
        <begin position="570"/>
        <end position="579"/>
    </location>
</feature>
<evidence type="ECO:0000313" key="4">
    <source>
        <dbReference type="EMBL" id="KAE8669465.1"/>
    </source>
</evidence>
<evidence type="ECO:0000313" key="5">
    <source>
        <dbReference type="Proteomes" id="UP000436088"/>
    </source>
</evidence>
<feature type="region of interest" description="Disordered" evidence="2">
    <location>
        <begin position="82"/>
        <end position="113"/>
    </location>
</feature>
<feature type="region of interest" description="Disordered" evidence="2">
    <location>
        <begin position="287"/>
        <end position="442"/>
    </location>
</feature>
<dbReference type="InterPro" id="IPR052799">
    <property type="entry name" value="Rho_GAP_Regulators"/>
</dbReference>
<accession>A0A6A2XRG7</accession>
<proteinExistence type="predicted"/>
<keyword evidence="1" id="KW-0175">Coiled coil</keyword>
<evidence type="ECO:0000256" key="1">
    <source>
        <dbReference type="SAM" id="Coils"/>
    </source>
</evidence>
<dbReference type="PROSITE" id="PS50003">
    <property type="entry name" value="PH_DOMAIN"/>
    <property type="match status" value="1"/>
</dbReference>
<evidence type="ECO:0000256" key="2">
    <source>
        <dbReference type="SAM" id="MobiDB-lite"/>
    </source>
</evidence>
<dbReference type="PANTHER" id="PTHR46265:SF22">
    <property type="entry name" value="RHO GTPASE-ACTIVATING PROTEIN REN1-LIKE ISOFORM X1"/>
    <property type="match status" value="1"/>
</dbReference>
<feature type="region of interest" description="Disordered" evidence="2">
    <location>
        <begin position="551"/>
        <end position="609"/>
    </location>
</feature>
<evidence type="ECO:0000259" key="3">
    <source>
        <dbReference type="PROSITE" id="PS50003"/>
    </source>
</evidence>
<keyword evidence="5" id="KW-1185">Reference proteome</keyword>
<dbReference type="InterPro" id="IPR008936">
    <property type="entry name" value="Rho_GTPase_activation_prot"/>
</dbReference>
<dbReference type="EMBL" id="VEPZ02001527">
    <property type="protein sequence ID" value="KAE8669465.1"/>
    <property type="molecule type" value="Genomic_DNA"/>
</dbReference>
<reference evidence="4" key="1">
    <citation type="submission" date="2019-09" db="EMBL/GenBank/DDBJ databases">
        <title>Draft genome information of white flower Hibiscus syriacus.</title>
        <authorList>
            <person name="Kim Y.-M."/>
        </authorList>
    </citation>
    <scope>NUCLEOTIDE SEQUENCE [LARGE SCALE GENOMIC DNA]</scope>
    <source>
        <strain evidence="4">YM2019G1</strain>
    </source>
</reference>
<feature type="compositionally biased region" description="Basic and acidic residues" evidence="2">
    <location>
        <begin position="100"/>
        <end position="112"/>
    </location>
</feature>
<dbReference type="Proteomes" id="UP000436088">
    <property type="component" value="Unassembled WGS sequence"/>
</dbReference>
<feature type="compositionally biased region" description="Polar residues" evidence="2">
    <location>
        <begin position="318"/>
        <end position="332"/>
    </location>
</feature>
<feature type="domain" description="PH" evidence="3">
    <location>
        <begin position="1"/>
        <end position="78"/>
    </location>
</feature>
<gene>
    <name evidence="4" type="ORF">F3Y22_tig00112234pilonHSYRG00005</name>
</gene>
<dbReference type="InterPro" id="IPR001849">
    <property type="entry name" value="PH_domain"/>
</dbReference>
<comment type="caution">
    <text evidence="4">The sequence shown here is derived from an EMBL/GenBank/DDBJ whole genome shotgun (WGS) entry which is preliminary data.</text>
</comment>
<dbReference type="AlphaFoldDB" id="A0A6A2XRG7"/>
<feature type="compositionally biased region" description="Basic and acidic residues" evidence="2">
    <location>
        <begin position="592"/>
        <end position="601"/>
    </location>
</feature>
<organism evidence="4 5">
    <name type="scientific">Hibiscus syriacus</name>
    <name type="common">Rose of Sharon</name>
    <dbReference type="NCBI Taxonomy" id="106335"/>
    <lineage>
        <taxon>Eukaryota</taxon>
        <taxon>Viridiplantae</taxon>
        <taxon>Streptophyta</taxon>
        <taxon>Embryophyta</taxon>
        <taxon>Tracheophyta</taxon>
        <taxon>Spermatophyta</taxon>
        <taxon>Magnoliopsida</taxon>
        <taxon>eudicotyledons</taxon>
        <taxon>Gunneridae</taxon>
        <taxon>Pentapetalae</taxon>
        <taxon>rosids</taxon>
        <taxon>malvids</taxon>
        <taxon>Malvales</taxon>
        <taxon>Malvaceae</taxon>
        <taxon>Malvoideae</taxon>
        <taxon>Hibiscus</taxon>
    </lineage>
</organism>
<feature type="compositionally biased region" description="Acidic residues" evidence="2">
    <location>
        <begin position="290"/>
        <end position="317"/>
    </location>
</feature>
<dbReference type="Gene3D" id="1.10.555.10">
    <property type="entry name" value="Rho GTPase activation protein"/>
    <property type="match status" value="1"/>
</dbReference>
<protein>
    <recommendedName>
        <fullName evidence="3">PH domain-containing protein</fullName>
    </recommendedName>
</protein>
<sequence>MEEPSQAQQNASSQKRNEVNLTLGGIDLNNSGSVVVKADKKLITVKFQDDHDGRTFTLKAETSEDLYEWKAALEKALSQASSSAGGQNGVFGNDQADAIDSSKEPVNDKQPERSTVLHRPILLALEDVDGAPTFLEKALRFVEEHGVKVEGILRQTADVEDVERRIREFEQVDISSCPCIMLQCAITNMLYVYVDNPYRVKFLYYELVGLIRNVVEIVWLHFCELYGIAFWMIIGHVSEAKSSYITERPAWHPYFFPLLSGDCEIEIDFDEWKVVFPLICTLTQKRRSESEEETDDDESYEDDECEDESQGSDDDNNSAESRTSSESGQSVKSGDDKQRANVGGRTTSTQRGGKGRVTTEKGGGSHGLRGLKLGTFDLQNDSESSSSSSATETNKPNELSKGVHGVTKLEDTSTRQTSVPSATKPPVVGNGPSHHGNKTVSMGFTDLPCEEEALRLSLKNQTCKRDSQKSLEKRKKTLHEQRLALEKEVARLEEELQSAREKRMALEAGINPSQGPAAPPVKLDEKLVQSFRVNSSASALTKLTNSLNNLMKELRSQTENETAGMEKGSDSSQAAPSSSDKGKGAEPIKTVKKGDKGKGAEPTKSVKNP</sequence>
<feature type="coiled-coil region" evidence="1">
    <location>
        <begin position="468"/>
        <end position="509"/>
    </location>
</feature>
<dbReference type="SUPFAM" id="SSF50729">
    <property type="entry name" value="PH domain-like"/>
    <property type="match status" value="1"/>
</dbReference>
<dbReference type="PANTHER" id="PTHR46265">
    <property type="entry name" value="RHO GTPASE-ACTIVATING PROTEIN 7"/>
    <property type="match status" value="1"/>
</dbReference>